<dbReference type="EMBL" id="PFIH01000040">
    <property type="protein sequence ID" value="PIX28047.1"/>
    <property type="molecule type" value="Genomic_DNA"/>
</dbReference>
<organism evidence="1 8">
    <name type="scientific">Huberarchaeum crystalense</name>
    <dbReference type="NCBI Taxonomy" id="2014257"/>
    <lineage>
        <taxon>Archaea</taxon>
        <taxon>Candidatus Huberarchaeota</taxon>
        <taxon>Candidatus Huberarchaeia</taxon>
        <taxon>Candidatus Huberarchaeales</taxon>
        <taxon>Candidatus Huberarchaeaceae</taxon>
        <taxon>Candidatus Huberarchaeum</taxon>
    </lineage>
</organism>
<evidence type="ECO:0000313" key="6">
    <source>
        <dbReference type="Proteomes" id="UP000228874"/>
    </source>
</evidence>
<dbReference type="GO" id="GO:0006396">
    <property type="term" value="P:RNA processing"/>
    <property type="evidence" value="ECO:0007669"/>
    <property type="project" value="InterPro"/>
</dbReference>
<dbReference type="InterPro" id="IPR007175">
    <property type="entry name" value="Rpr2/Snm1/Rpp21"/>
</dbReference>
<dbReference type="EMBL" id="PFUW01000007">
    <property type="protein sequence ID" value="PJB04407.1"/>
    <property type="molecule type" value="Genomic_DNA"/>
</dbReference>
<dbReference type="Proteomes" id="UP000231449">
    <property type="component" value="Unassembled WGS sequence"/>
</dbReference>
<dbReference type="EMBL" id="PFMG01000034">
    <property type="protein sequence ID" value="PIY99816.1"/>
    <property type="molecule type" value="Genomic_DNA"/>
</dbReference>
<proteinExistence type="predicted"/>
<comment type="caution">
    <text evidence="1">The sequence shown here is derived from an EMBL/GenBank/DDBJ whole genome shotgun (WGS) entry which is preliminary data.</text>
</comment>
<sequence length="95" mass="11163">MSKQLATQYTNEFLNLAKQIANEQPERAARYVEICRKIATAFNIRLSKRKREFCKQCNAYLTPKCATYRLLKIRGRTCLFVKCAKCRTIKKIILK</sequence>
<reference evidence="1" key="1">
    <citation type="submission" date="2017-09" db="EMBL/GenBank/DDBJ databases">
        <title>Depth-based differentiation of microbial function through sediment-hosted aquifers and enrichment of novel symbionts in the deep terrestrial subsurface.</title>
        <authorList>
            <person name="Probst A.J."/>
            <person name="Ladd B."/>
            <person name="Jarett J.K."/>
            <person name="Geller-Mcgrath D.E."/>
            <person name="Sieber C.M."/>
            <person name="Emerson J.B."/>
            <person name="Anantharaman K."/>
            <person name="Thomas B.C."/>
            <person name="Malmstrom R."/>
            <person name="Stieglmeier M."/>
            <person name="Klingl A."/>
            <person name="Woyke T."/>
            <person name="Ryan C.M."/>
            <person name="Banfield J.F."/>
        </authorList>
    </citation>
    <scope>NUCLEOTIDE SEQUENCE [LARGE SCALE GENOMIC DNA]</scope>
    <source>
        <strain evidence="1">CG03_land_8_20_14_0_80_31_114</strain>
        <strain evidence="3">CG_4_10_14_0_8_um_filter_31_133</strain>
        <strain evidence="2">CG_4_8_14_3_um_filter</strain>
        <strain evidence="5">CG_4_9_14_0_8_um_filter_31_21</strain>
        <strain evidence="4">CG_4_9_14_3_um_filter_31_125</strain>
    </source>
</reference>
<dbReference type="Pfam" id="PF04032">
    <property type="entry name" value="Rpr2"/>
    <property type="match status" value="1"/>
</dbReference>
<evidence type="ECO:0000313" key="1">
    <source>
        <dbReference type="EMBL" id="PIV13580.1"/>
    </source>
</evidence>
<accession>A0A2H9RD07</accession>
<accession>A0A2H9N2H5</accession>
<dbReference type="Proteomes" id="UP000228874">
    <property type="component" value="Unassembled WGS sequence"/>
</dbReference>
<dbReference type="Proteomes" id="UP000230713">
    <property type="component" value="Unassembled WGS sequence"/>
</dbReference>
<reference evidence="6 7" key="2">
    <citation type="submission" date="2017-09" db="EMBL/GenBank/DDBJ databases">
        <title>Depth-based differentiation of microbial function through sediment-hosted aquifers and enrichment of novel symbionts in the deep terrestrial subsurface.</title>
        <authorList>
            <person name="Probst A.J."/>
            <person name="Ladd B."/>
            <person name="Jarett J.K."/>
            <person name="Geller-Mcgrath D.E."/>
            <person name="Sieber C.M.K."/>
            <person name="Emerson J.B."/>
            <person name="Anantharaman K."/>
            <person name="Thomas B.C."/>
            <person name="Malmstrom R."/>
            <person name="Stieglmeier M."/>
            <person name="Klingl A."/>
            <person name="Woyke T."/>
            <person name="Ryan C.M."/>
            <person name="Banfield J.F."/>
        </authorList>
    </citation>
    <scope>NUCLEOTIDE SEQUENCE [LARGE SCALE GENOMIC DNA]</scope>
</reference>
<accession>A0A2H9QTH1</accession>
<dbReference type="Proteomes" id="UP000228888">
    <property type="component" value="Unassembled WGS sequence"/>
</dbReference>
<accession>A0A2H9P8H8</accession>
<evidence type="ECO:0000313" key="4">
    <source>
        <dbReference type="EMBL" id="PJB04407.1"/>
    </source>
</evidence>
<accession>A0A2H9M2Q5</accession>
<dbReference type="EMBL" id="PEUT01000053">
    <property type="protein sequence ID" value="PIV13580.1"/>
    <property type="molecule type" value="Genomic_DNA"/>
</dbReference>
<name>A0A2H9M2Q5_HUBC1</name>
<evidence type="ECO:0000313" key="8">
    <source>
        <dbReference type="Proteomes" id="UP000230713"/>
    </source>
</evidence>
<evidence type="ECO:0000313" key="2">
    <source>
        <dbReference type="EMBL" id="PIX28047.1"/>
    </source>
</evidence>
<dbReference type="Gene3D" id="1.20.5.420">
    <property type="entry name" value="Immunoglobulin FC, subunit C"/>
    <property type="match status" value="1"/>
</dbReference>
<dbReference type="AlphaFoldDB" id="A0A2H9M2Q5"/>
<evidence type="ECO:0000313" key="5">
    <source>
        <dbReference type="EMBL" id="PJC01397.1"/>
    </source>
</evidence>
<dbReference type="EMBL" id="PFSX01000034">
    <property type="protein sequence ID" value="PJC01397.1"/>
    <property type="molecule type" value="Genomic_DNA"/>
</dbReference>
<evidence type="ECO:0000313" key="3">
    <source>
        <dbReference type="EMBL" id="PIY99816.1"/>
    </source>
</evidence>
<gene>
    <name evidence="5" type="ORF">CO072_01410</name>
    <name evidence="4" type="ORF">CO124_00375</name>
    <name evidence="1" type="ORF">COS45_02170</name>
    <name evidence="3" type="ORF">COY63_01460</name>
    <name evidence="2" type="ORF">COZ66_01640</name>
</gene>
<evidence type="ECO:0000313" key="7">
    <source>
        <dbReference type="Proteomes" id="UP000228888"/>
    </source>
</evidence>
<protein>
    <submittedName>
        <fullName evidence="1">Uncharacterized protein</fullName>
    </submittedName>
</protein>
<dbReference type="Proteomes" id="UP000231232">
    <property type="component" value="Unassembled WGS sequence"/>
</dbReference>